<dbReference type="SUPFAM" id="SSF52172">
    <property type="entry name" value="CheY-like"/>
    <property type="match status" value="1"/>
</dbReference>
<dbReference type="KEGG" id="eaj:Q3M24_21205"/>
<dbReference type="PANTHER" id="PTHR44591:SF3">
    <property type="entry name" value="RESPONSE REGULATORY DOMAIN-CONTAINING PROTEIN"/>
    <property type="match status" value="1"/>
</dbReference>
<organism evidence="5">
    <name type="scientific">Candidatus Electrothrix aestuarii</name>
    <dbReference type="NCBI Taxonomy" id="3062594"/>
    <lineage>
        <taxon>Bacteria</taxon>
        <taxon>Pseudomonadati</taxon>
        <taxon>Thermodesulfobacteriota</taxon>
        <taxon>Desulfobulbia</taxon>
        <taxon>Desulfobulbales</taxon>
        <taxon>Desulfobulbaceae</taxon>
        <taxon>Candidatus Electrothrix</taxon>
    </lineage>
</organism>
<dbReference type="Pfam" id="PF14332">
    <property type="entry name" value="DUF4388"/>
    <property type="match status" value="1"/>
</dbReference>
<evidence type="ECO:0000256" key="3">
    <source>
        <dbReference type="SAM" id="MobiDB-lite"/>
    </source>
</evidence>
<dbReference type="CDD" id="cd00156">
    <property type="entry name" value="REC"/>
    <property type="match status" value="1"/>
</dbReference>
<feature type="domain" description="Response regulatory" evidence="4">
    <location>
        <begin position="3"/>
        <end position="121"/>
    </location>
</feature>
<evidence type="ECO:0000256" key="1">
    <source>
        <dbReference type="ARBA" id="ARBA00022553"/>
    </source>
</evidence>
<dbReference type="InterPro" id="IPR001789">
    <property type="entry name" value="Sig_transdc_resp-reg_receiver"/>
</dbReference>
<dbReference type="AlphaFoldDB" id="A0AAU8LUN3"/>
<dbReference type="EMBL" id="CP159373">
    <property type="protein sequence ID" value="XCN72776.1"/>
    <property type="molecule type" value="Genomic_DNA"/>
</dbReference>
<dbReference type="Pfam" id="PF00072">
    <property type="entry name" value="Response_reg"/>
    <property type="match status" value="1"/>
</dbReference>
<dbReference type="PANTHER" id="PTHR44591">
    <property type="entry name" value="STRESS RESPONSE REGULATOR PROTEIN 1"/>
    <property type="match status" value="1"/>
</dbReference>
<keyword evidence="1 2" id="KW-0597">Phosphoprotein</keyword>
<dbReference type="SMART" id="SM00448">
    <property type="entry name" value="REC"/>
    <property type="match status" value="1"/>
</dbReference>
<accession>A0AAU8LUN3</accession>
<sequence length="414" mass="45988">MKNLLLVDDEIHLTSMVISGLKNLLGPKDYSFFSASNGQEALQILESNRIDFVVTDLRMPVMNGLQLLAHLHSNYSSIPVVVLSSYSSDGIEERLRKLGCLKLLSKPVHVVQLAKAIRELLNKTELGGVIKNISVGGFLQLIEMEGKSCQVKVLNKENLATGRFHFEHGILFDASYGDIRGAPAAQKIIGWDDVEITITFHENSGDSPERRIRIPLMTLLLTSMHQKDEDEAASIYTQPKEIVTSNAESARIPQADHQRQEEKDSWKIEPDASEGKMSQTTITDHVKKESKMDVQKLNSIIESMTKDLGQGLLATDIWTVADGFSIAGHNPQPKATALFNQLTTYLNDTLEGSGFPGLGRYYMLDLLDNKLVIILPMGEYRWGVLVDSSKVQLGLLLNIIVPRIIDAFEEAMTS</sequence>
<feature type="modified residue" description="4-aspartylphosphate" evidence="2">
    <location>
        <position position="56"/>
    </location>
</feature>
<dbReference type="PROSITE" id="PS50110">
    <property type="entry name" value="RESPONSE_REGULATORY"/>
    <property type="match status" value="1"/>
</dbReference>
<evidence type="ECO:0000259" key="4">
    <source>
        <dbReference type="PROSITE" id="PS50110"/>
    </source>
</evidence>
<feature type="compositionally biased region" description="Basic and acidic residues" evidence="3">
    <location>
        <begin position="254"/>
        <end position="274"/>
    </location>
</feature>
<dbReference type="Gene3D" id="3.40.50.2300">
    <property type="match status" value="1"/>
</dbReference>
<dbReference type="InterPro" id="IPR011006">
    <property type="entry name" value="CheY-like_superfamily"/>
</dbReference>
<dbReference type="InterPro" id="IPR050595">
    <property type="entry name" value="Bact_response_regulator"/>
</dbReference>
<dbReference type="GO" id="GO:0000160">
    <property type="term" value="P:phosphorelay signal transduction system"/>
    <property type="evidence" value="ECO:0007669"/>
    <property type="project" value="InterPro"/>
</dbReference>
<gene>
    <name evidence="5" type="ORF">Q3M24_21205</name>
</gene>
<dbReference type="InterPro" id="IPR025497">
    <property type="entry name" value="PatA-like_N"/>
</dbReference>
<reference evidence="5" key="1">
    <citation type="journal article" date="2024" name="Syst. Appl. Microbiol.">
        <title>First single-strain enrichments of Electrothrix cable bacteria, description of E. aestuarii sp. nov. and E. rattekaaiensis sp. nov., and proposal of a cable bacteria taxonomy following the rules of the SeqCode.</title>
        <authorList>
            <person name="Plum-Jensen L.E."/>
            <person name="Schramm A."/>
            <person name="Marshall I.P.G."/>
        </authorList>
    </citation>
    <scope>NUCLEOTIDE SEQUENCE</scope>
    <source>
        <strain evidence="5">Rat1</strain>
    </source>
</reference>
<name>A0AAU8LUN3_9BACT</name>
<reference evidence="5" key="2">
    <citation type="submission" date="2024-06" db="EMBL/GenBank/DDBJ databases">
        <authorList>
            <person name="Plum-Jensen L.E."/>
            <person name="Schramm A."/>
            <person name="Marshall I.P.G."/>
        </authorList>
    </citation>
    <scope>NUCLEOTIDE SEQUENCE</scope>
    <source>
        <strain evidence="5">Rat1</strain>
    </source>
</reference>
<evidence type="ECO:0000313" key="5">
    <source>
        <dbReference type="EMBL" id="XCN72776.1"/>
    </source>
</evidence>
<feature type="region of interest" description="Disordered" evidence="3">
    <location>
        <begin position="244"/>
        <end position="284"/>
    </location>
</feature>
<protein>
    <submittedName>
        <fullName evidence="5">Response regulator</fullName>
    </submittedName>
</protein>
<evidence type="ECO:0000256" key="2">
    <source>
        <dbReference type="PROSITE-ProRule" id="PRU00169"/>
    </source>
</evidence>
<proteinExistence type="predicted"/>